<evidence type="ECO:0000313" key="1">
    <source>
        <dbReference type="EMBL" id="ATN94168.1"/>
    </source>
</evidence>
<sequence length="313" mass="34822">MIVMSVKVKSDGYYWGYTTAIVITHNGANLTLSEKNSVPINYEVPSDDGGSPATCTVAVFNLAKNHLNKIHKGDHITLHTGPTGLYGLLTEGTISQVSPETRDGMDKETQITFTEGKDYSKEKRLYSKFNGSKTVTHKVKTSDGKTISYQTKQVKKVNIAFQKNVKASQIIARIKRDAKIDIAAVHLKKNKVYKKGYSLSSKPLAAIKSIAKDCGSKVYYRRGAIYIDDWQKPNPYNDHLYLAMTNGLTQEPTYNSTDDGSATWTLECFDDPRILAGSAVYVKSTELTGLKRVKSVTHTHDRDSYKMEVVVYA</sequence>
<protein>
    <submittedName>
        <fullName evidence="1">Uncharacterized protein</fullName>
    </submittedName>
</protein>
<keyword evidence="2" id="KW-1185">Reference proteome</keyword>
<dbReference type="Proteomes" id="UP000260452">
    <property type="component" value="Genome"/>
</dbReference>
<evidence type="ECO:0000313" key="2">
    <source>
        <dbReference type="Proteomes" id="UP000260452"/>
    </source>
</evidence>
<dbReference type="EMBL" id="MG020111">
    <property type="protein sequence ID" value="ATN94168.1"/>
    <property type="molecule type" value="Genomic_DNA"/>
</dbReference>
<name>A0A2Z2U7Z5_9CAUD</name>
<reference evidence="1 2" key="1">
    <citation type="submission" date="2017-09" db="EMBL/GenBank/DDBJ databases">
        <title>Genome sequence and analysis of a bacteriophage of Lactobacillus brevis.</title>
        <authorList>
            <person name="Yu M."/>
            <person name="Qi R."/>
            <person name="Jiang X."/>
            <person name="Tang T."/>
            <person name="Qiao X."/>
            <person name="Jiang Y."/>
            <person name="Tang L."/>
            <person name="Wang L."/>
            <person name="Xu Y."/>
            <person name="Li Y."/>
        </authorList>
    </citation>
    <scope>NUCLEOTIDE SEQUENCE [LARGE SCALE GENOMIC DNA]</scope>
</reference>
<proteinExistence type="predicted"/>
<organism evidence="1 2">
    <name type="scientific">Lactobacillus phage Lb</name>
    <dbReference type="NCBI Taxonomy" id="2048517"/>
    <lineage>
        <taxon>Viruses</taxon>
        <taxon>Duplodnaviria</taxon>
        <taxon>Heunggongvirae</taxon>
        <taxon>Uroviricota</taxon>
        <taxon>Caudoviricetes</taxon>
        <taxon>Heilongjiangvirus</taxon>
        <taxon>Heilongjiangvirus Lb</taxon>
    </lineage>
</organism>
<accession>A0A2Z2U7Z5</accession>
<gene>
    <name evidence="1" type="ORF">Lb_4</name>
</gene>